<reference evidence="1 2" key="1">
    <citation type="submission" date="2017-09" db="EMBL/GenBank/DDBJ databases">
        <title>Depth-based differentiation of microbial function through sediment-hosted aquifers and enrichment of novel symbionts in the deep terrestrial subsurface.</title>
        <authorList>
            <person name="Probst A.J."/>
            <person name="Ladd B."/>
            <person name="Jarett J.K."/>
            <person name="Geller-Mcgrath D.E."/>
            <person name="Sieber C.M."/>
            <person name="Emerson J.B."/>
            <person name="Anantharaman K."/>
            <person name="Thomas B.C."/>
            <person name="Malmstrom R."/>
            <person name="Stieglmeier M."/>
            <person name="Klingl A."/>
            <person name="Woyke T."/>
            <person name="Ryan C.M."/>
            <person name="Banfield J.F."/>
        </authorList>
    </citation>
    <scope>NUCLEOTIDE SEQUENCE [LARGE SCALE GENOMIC DNA]</scope>
    <source>
        <strain evidence="1">CG23_combo_of_CG06-09_8_20_14_all_34_8</strain>
    </source>
</reference>
<comment type="caution">
    <text evidence="1">The sequence shown here is derived from an EMBL/GenBank/DDBJ whole genome shotgun (WGS) entry which is preliminary data.</text>
</comment>
<evidence type="ECO:0000313" key="2">
    <source>
        <dbReference type="Proteomes" id="UP000229459"/>
    </source>
</evidence>
<protein>
    <recommendedName>
        <fullName evidence="3">DUF115 domain-containing protein</fullName>
    </recommendedName>
</protein>
<sequence>MISKIISTLVPRPIIECVYDRYLMSKFSQLTAPNEVLKGVGRGKRAFLLATGPSIKLEDLTKLKGEDCYSVSNFFLHPDIKIINPKIHFFTPYHKPLILSNYLEWLKKADRELPRDTTICLGHTMKQLVETNKIFRKRKIYYLILSPVRQSVQLNIVRPILAPQTVPLMVLPLLIYMGYSKIYLLGCDHNALKDYGNRVTNFYTPSQEIRINATGENAWGNIIDVHEANIRLFNQYIKYLNLLDNSHINIINLSNSSWINFIKKKQLSDVLREPFLHI</sequence>
<dbReference type="Gene3D" id="3.90.1480.10">
    <property type="entry name" value="Alpha-2,3-sialyltransferase"/>
    <property type="match status" value="1"/>
</dbReference>
<dbReference type="EMBL" id="PCSR01000016">
    <property type="protein sequence ID" value="PIP53471.1"/>
    <property type="molecule type" value="Genomic_DNA"/>
</dbReference>
<accession>A0A2H0B762</accession>
<name>A0A2H0B762_9BACT</name>
<gene>
    <name evidence="1" type="ORF">COX08_00745</name>
</gene>
<dbReference type="AlphaFoldDB" id="A0A2H0B762"/>
<evidence type="ECO:0008006" key="3">
    <source>
        <dbReference type="Google" id="ProtNLM"/>
    </source>
</evidence>
<evidence type="ECO:0000313" key="1">
    <source>
        <dbReference type="EMBL" id="PIP53471.1"/>
    </source>
</evidence>
<dbReference type="Proteomes" id="UP000229459">
    <property type="component" value="Unassembled WGS sequence"/>
</dbReference>
<organism evidence="1 2">
    <name type="scientific">Candidatus Beckwithbacteria bacterium CG23_combo_of_CG06-09_8_20_14_all_34_8</name>
    <dbReference type="NCBI Taxonomy" id="1974497"/>
    <lineage>
        <taxon>Bacteria</taxon>
        <taxon>Candidatus Beckwithiibacteriota</taxon>
    </lineage>
</organism>
<proteinExistence type="predicted"/>